<evidence type="ECO:0000256" key="4">
    <source>
        <dbReference type="SAM" id="Phobius"/>
    </source>
</evidence>
<dbReference type="AlphaFoldDB" id="A0A9W9TV40"/>
<dbReference type="InterPro" id="IPR015915">
    <property type="entry name" value="Kelch-typ_b-propeller"/>
</dbReference>
<evidence type="ECO:0008006" key="8">
    <source>
        <dbReference type="Google" id="ProtNLM"/>
    </source>
</evidence>
<dbReference type="SUPFAM" id="SSF50965">
    <property type="entry name" value="Galactose oxidase, central domain"/>
    <property type="match status" value="1"/>
</dbReference>
<dbReference type="Gene3D" id="2.120.10.80">
    <property type="entry name" value="Kelch-type beta propeller"/>
    <property type="match status" value="1"/>
</dbReference>
<feature type="chain" id="PRO_5040896722" description="Galactose oxidase/kelch, beta-propeller" evidence="5">
    <location>
        <begin position="22"/>
        <end position="733"/>
    </location>
</feature>
<sequence>MKFHTRILLALLVFMLESAAAMCNAVQKQVNLTMCNWQGLRANILHDTIYIDGGSLWLQQGYDDGCVNQINDGNFRGYIYSFNLSTPFNDTSDFIAILDNSTIAGGAASNIAPNYIDGVMFSNQEEFYLYGGMMRSTNVTDEPADDTVLGYQAYQYNSDASMWAPKWFSEDLPSGVTRYITNGAGVSAPSENMGFYFSGMRSPDWGSFTYDDMESNTTADTLITVNMAEMGKGKWVNYTLPDYVAGRSKGELVWLPVSKSGVLVAIGGVVEPVEFWRTTDLNDQQISKSERTSPSFMETVTIYDVDSKAWYLQNTTGDIPPQLTQFCSVLASASDGSSHNIYIYGGYNGLEYDSNPSDDVHILSIPSFKWIKVYNGTSTHGRSGHRCIKIYPDQMFAIGGQHIDSTKCLEGGLLANFNLNKLVFEESYNPAKWSEYRVPGLITSQIGGDTSGGATTTAPSSWGNKSLESIFQTKYSKPITTYWPYGTSKGTTPQTKDHGLPTWAAAVIGVLCGLFGVGVILAAIWFYLRRRRGHGPLSSKPDNIHAIDNNEERKIMYASGPASPGPGPVSNSTGIETRTNDSMMQDSINTSISPRTVESGGGAVYEMHDSSPAELPTQFNVSSSYPTAAPPPPPPSSVPECDSPVSAQSPSESESGHSYQQGHHRRPSSLSILPSQSIDNVVTGRASYFQETFHQHGSQRVRHGSEISNTSLSADERERFGGNEAILEDEQRT</sequence>
<dbReference type="OrthoDB" id="540004at2759"/>
<gene>
    <name evidence="6" type="ORF">N7469_000660</name>
</gene>
<keyword evidence="4" id="KW-0812">Transmembrane</keyword>
<proteinExistence type="predicted"/>
<evidence type="ECO:0000256" key="3">
    <source>
        <dbReference type="SAM" id="MobiDB-lite"/>
    </source>
</evidence>
<feature type="compositionally biased region" description="Polar residues" evidence="3">
    <location>
        <begin position="569"/>
        <end position="596"/>
    </location>
</feature>
<dbReference type="GeneID" id="81378747"/>
<keyword evidence="4" id="KW-1133">Transmembrane helix</keyword>
<keyword evidence="2" id="KW-0677">Repeat</keyword>
<feature type="compositionally biased region" description="Pro residues" evidence="3">
    <location>
        <begin position="628"/>
        <end position="637"/>
    </location>
</feature>
<dbReference type="CDD" id="cd12087">
    <property type="entry name" value="TM_EGFR-like"/>
    <property type="match status" value="1"/>
</dbReference>
<evidence type="ECO:0000256" key="2">
    <source>
        <dbReference type="ARBA" id="ARBA00022737"/>
    </source>
</evidence>
<dbReference type="PANTHER" id="PTHR46228:SF2">
    <property type="entry name" value="KELCH REPEAT PROTEIN (AFU_ORTHOLOGUE AFUA_4G14350)"/>
    <property type="match status" value="1"/>
</dbReference>
<evidence type="ECO:0000313" key="6">
    <source>
        <dbReference type="EMBL" id="KAJ5242333.1"/>
    </source>
</evidence>
<dbReference type="EMBL" id="JAPQKT010000001">
    <property type="protein sequence ID" value="KAJ5242333.1"/>
    <property type="molecule type" value="Genomic_DNA"/>
</dbReference>
<dbReference type="Proteomes" id="UP001147733">
    <property type="component" value="Unassembled WGS sequence"/>
</dbReference>
<reference evidence="6" key="1">
    <citation type="submission" date="2022-11" db="EMBL/GenBank/DDBJ databases">
        <authorList>
            <person name="Petersen C."/>
        </authorList>
    </citation>
    <scope>NUCLEOTIDE SEQUENCE</scope>
    <source>
        <strain evidence="6">IBT 23319</strain>
    </source>
</reference>
<evidence type="ECO:0000313" key="7">
    <source>
        <dbReference type="Proteomes" id="UP001147733"/>
    </source>
</evidence>
<feature type="region of interest" description="Disordered" evidence="3">
    <location>
        <begin position="693"/>
        <end position="733"/>
    </location>
</feature>
<evidence type="ECO:0000256" key="5">
    <source>
        <dbReference type="SAM" id="SignalP"/>
    </source>
</evidence>
<feature type="signal peptide" evidence="5">
    <location>
        <begin position="1"/>
        <end position="21"/>
    </location>
</feature>
<feature type="transmembrane region" description="Helical" evidence="4">
    <location>
        <begin position="503"/>
        <end position="528"/>
    </location>
</feature>
<organism evidence="6 7">
    <name type="scientific">Penicillium citrinum</name>
    <dbReference type="NCBI Taxonomy" id="5077"/>
    <lineage>
        <taxon>Eukaryota</taxon>
        <taxon>Fungi</taxon>
        <taxon>Dikarya</taxon>
        <taxon>Ascomycota</taxon>
        <taxon>Pezizomycotina</taxon>
        <taxon>Eurotiomycetes</taxon>
        <taxon>Eurotiomycetidae</taxon>
        <taxon>Eurotiales</taxon>
        <taxon>Aspergillaceae</taxon>
        <taxon>Penicillium</taxon>
    </lineage>
</organism>
<keyword evidence="4" id="KW-0472">Membrane</keyword>
<reference evidence="6" key="2">
    <citation type="journal article" date="2023" name="IMA Fungus">
        <title>Comparative genomic study of the Penicillium genus elucidates a diverse pangenome and 15 lateral gene transfer events.</title>
        <authorList>
            <person name="Petersen C."/>
            <person name="Sorensen T."/>
            <person name="Nielsen M.R."/>
            <person name="Sondergaard T.E."/>
            <person name="Sorensen J.L."/>
            <person name="Fitzpatrick D.A."/>
            <person name="Frisvad J.C."/>
            <person name="Nielsen K.L."/>
        </authorList>
    </citation>
    <scope>NUCLEOTIDE SEQUENCE</scope>
    <source>
        <strain evidence="6">IBT 23319</strain>
    </source>
</reference>
<feature type="compositionally biased region" description="Polar residues" evidence="3">
    <location>
        <begin position="647"/>
        <end position="661"/>
    </location>
</feature>
<protein>
    <recommendedName>
        <fullName evidence="8">Galactose oxidase/kelch, beta-propeller</fullName>
    </recommendedName>
</protein>
<keyword evidence="1" id="KW-0880">Kelch repeat</keyword>
<comment type="caution">
    <text evidence="6">The sequence shown here is derived from an EMBL/GenBank/DDBJ whole genome shotgun (WGS) entry which is preliminary data.</text>
</comment>
<keyword evidence="5" id="KW-0732">Signal</keyword>
<name>A0A9W9TV40_PENCI</name>
<dbReference type="RefSeq" id="XP_056505337.1">
    <property type="nucleotide sequence ID" value="XM_056639580.1"/>
</dbReference>
<feature type="region of interest" description="Disordered" evidence="3">
    <location>
        <begin position="557"/>
        <end position="675"/>
    </location>
</feature>
<evidence type="ECO:0000256" key="1">
    <source>
        <dbReference type="ARBA" id="ARBA00022441"/>
    </source>
</evidence>
<keyword evidence="7" id="KW-1185">Reference proteome</keyword>
<dbReference type="PANTHER" id="PTHR46228">
    <property type="entry name" value="KELCH DOMAIN-CONTAINING PROTEIN"/>
    <property type="match status" value="1"/>
</dbReference>
<accession>A0A9W9TV40</accession>
<dbReference type="InterPro" id="IPR011043">
    <property type="entry name" value="Gal_Oxase/kelch_b-propeller"/>
</dbReference>